<evidence type="ECO:0000256" key="2">
    <source>
        <dbReference type="SAM" id="Phobius"/>
    </source>
</evidence>
<keyword evidence="2" id="KW-0812">Transmembrane</keyword>
<feature type="region of interest" description="Disordered" evidence="1">
    <location>
        <begin position="1"/>
        <end position="27"/>
    </location>
</feature>
<dbReference type="AlphaFoldDB" id="A0A0B3BQR5"/>
<feature type="transmembrane region" description="Helical" evidence="2">
    <location>
        <begin position="244"/>
        <end position="263"/>
    </location>
</feature>
<name>A0A0B3BQR5_9PSED</name>
<dbReference type="Pfam" id="PF09850">
    <property type="entry name" value="DotU"/>
    <property type="match status" value="1"/>
</dbReference>
<dbReference type="NCBIfam" id="NF038228">
    <property type="entry name" value="IcmH_DotU_IVB"/>
    <property type="match status" value="1"/>
</dbReference>
<evidence type="ECO:0000313" key="4">
    <source>
        <dbReference type="EMBL" id="KHO64940.1"/>
    </source>
</evidence>
<evidence type="ECO:0000256" key="1">
    <source>
        <dbReference type="SAM" id="MobiDB-lite"/>
    </source>
</evidence>
<sequence>MDYTASDRTVVLSHNGQPPAADSLLSDAGATPRYDELEARMVFAARVRPAESFSVSLNPLVAAAAPLLSEAVRIRSNPHGEDLHALQAQLGAAIRQFEYRALQDGVESAQVMAARYVLCSVLDEAVVTTPWGVAGEWSQLSLLSGFHNETFGGEKVFQLLERLARNPVKHLAMLELLYLCLALGFEGRYRVLPRGMLELEAVRDGLYRQIRQLHGDVPRELSPHWEGLTGGQRRPLFNVPAWKVALAAVACLGVLYVSFAWALGAQRDHALQPYLGTDAAIEFSTQSGMK</sequence>
<gene>
    <name evidence="4" type="ORF">PT85_12265</name>
</gene>
<dbReference type="PANTHER" id="PTHR38033">
    <property type="entry name" value="MEMBRANE PROTEIN-RELATED"/>
    <property type="match status" value="1"/>
</dbReference>
<dbReference type="InterPro" id="IPR017732">
    <property type="entry name" value="T4/T6SS_DotU"/>
</dbReference>
<dbReference type="RefSeq" id="WP_039606764.1">
    <property type="nucleotide sequence ID" value="NZ_FMUP01000002.1"/>
</dbReference>
<dbReference type="Gene3D" id="1.25.40.590">
    <property type="entry name" value="Type IV / VI secretion system, DotU"/>
    <property type="match status" value="1"/>
</dbReference>
<keyword evidence="2" id="KW-1133">Transmembrane helix</keyword>
<dbReference type="Proteomes" id="UP000030980">
    <property type="component" value="Unassembled WGS sequence"/>
</dbReference>
<keyword evidence="2" id="KW-0472">Membrane</keyword>
<dbReference type="PANTHER" id="PTHR38033:SF1">
    <property type="entry name" value="DOTU FAMILY TYPE IV_VI SECRETION SYSTEM PROTEIN"/>
    <property type="match status" value="1"/>
</dbReference>
<dbReference type="EMBL" id="JTAK01000004">
    <property type="protein sequence ID" value="KHO64940.1"/>
    <property type="molecule type" value="Genomic_DNA"/>
</dbReference>
<dbReference type="OrthoDB" id="345640at2"/>
<protein>
    <submittedName>
        <fullName evidence="4">Membrane protein</fullName>
    </submittedName>
</protein>
<accession>A0A0B3BQR5</accession>
<evidence type="ECO:0000259" key="3">
    <source>
        <dbReference type="Pfam" id="PF09850"/>
    </source>
</evidence>
<organism evidence="4 5">
    <name type="scientific">Pseudomonas flexibilis</name>
    <dbReference type="NCBI Taxonomy" id="706570"/>
    <lineage>
        <taxon>Bacteria</taxon>
        <taxon>Pseudomonadati</taxon>
        <taxon>Pseudomonadota</taxon>
        <taxon>Gammaproteobacteria</taxon>
        <taxon>Pseudomonadales</taxon>
        <taxon>Pseudomonadaceae</taxon>
        <taxon>Pseudomonas</taxon>
    </lineage>
</organism>
<dbReference type="STRING" id="706570.PT85_12265"/>
<dbReference type="NCBIfam" id="TIGR03349">
    <property type="entry name" value="IV_VI_DotU"/>
    <property type="match status" value="1"/>
</dbReference>
<evidence type="ECO:0000313" key="5">
    <source>
        <dbReference type="Proteomes" id="UP000030980"/>
    </source>
</evidence>
<reference evidence="4 5" key="1">
    <citation type="submission" date="2014-11" db="EMBL/GenBank/DDBJ databases">
        <title>Genome sequence of Pseudomonas tuomuerensis JCM 14085.</title>
        <authorList>
            <person name="Shin S.-K."/>
            <person name="Yi H."/>
        </authorList>
    </citation>
    <scope>NUCLEOTIDE SEQUENCE [LARGE SCALE GENOMIC DNA]</scope>
    <source>
        <strain evidence="4 5">JCM 14085</strain>
    </source>
</reference>
<dbReference type="InterPro" id="IPR038522">
    <property type="entry name" value="T4/T6SS_DotU_sf"/>
</dbReference>
<comment type="caution">
    <text evidence="4">The sequence shown here is derived from an EMBL/GenBank/DDBJ whole genome shotgun (WGS) entry which is preliminary data.</text>
</comment>
<keyword evidence="5" id="KW-1185">Reference proteome</keyword>
<proteinExistence type="predicted"/>
<feature type="domain" description="Type IV / VI secretion system DotU" evidence="3">
    <location>
        <begin position="59"/>
        <end position="261"/>
    </location>
</feature>